<keyword evidence="3" id="KW-1185">Reference proteome</keyword>
<sequence>ISRRPRANGTVKSLSGTPTSAGNRNSTGPSTASISGSLSAQKAEIVRLESLCESRTKELTLAKIQYRDTTRAFDAMSVLVNYCSAELEAFKKQLTNCMAQIGKLFLPLELFGYYVS</sequence>
<evidence type="ECO:0000313" key="3">
    <source>
        <dbReference type="Proteomes" id="UP000735302"/>
    </source>
</evidence>
<feature type="region of interest" description="Disordered" evidence="1">
    <location>
        <begin position="1"/>
        <end position="36"/>
    </location>
</feature>
<reference evidence="2 3" key="1">
    <citation type="journal article" date="2021" name="Elife">
        <title>Chloroplast acquisition without the gene transfer in kleptoplastic sea slugs, Plakobranchus ocellatus.</title>
        <authorList>
            <person name="Maeda T."/>
            <person name="Takahashi S."/>
            <person name="Yoshida T."/>
            <person name="Shimamura S."/>
            <person name="Takaki Y."/>
            <person name="Nagai Y."/>
            <person name="Toyoda A."/>
            <person name="Suzuki Y."/>
            <person name="Arimoto A."/>
            <person name="Ishii H."/>
            <person name="Satoh N."/>
            <person name="Nishiyama T."/>
            <person name="Hasebe M."/>
            <person name="Maruyama T."/>
            <person name="Minagawa J."/>
            <person name="Obokata J."/>
            <person name="Shigenobu S."/>
        </authorList>
    </citation>
    <scope>NUCLEOTIDE SEQUENCE [LARGE SCALE GENOMIC DNA]</scope>
</reference>
<evidence type="ECO:0000256" key="1">
    <source>
        <dbReference type="SAM" id="MobiDB-lite"/>
    </source>
</evidence>
<protein>
    <submittedName>
        <fullName evidence="2">Uncharacterized protein</fullName>
    </submittedName>
</protein>
<feature type="compositionally biased region" description="Polar residues" evidence="1">
    <location>
        <begin position="10"/>
        <end position="36"/>
    </location>
</feature>
<accession>A0AAV4AWI7</accession>
<dbReference type="EMBL" id="BLXT01004232">
    <property type="protein sequence ID" value="GFO11208.1"/>
    <property type="molecule type" value="Genomic_DNA"/>
</dbReference>
<evidence type="ECO:0000313" key="2">
    <source>
        <dbReference type="EMBL" id="GFO11208.1"/>
    </source>
</evidence>
<dbReference type="AlphaFoldDB" id="A0AAV4AWI7"/>
<organism evidence="2 3">
    <name type="scientific">Plakobranchus ocellatus</name>
    <dbReference type="NCBI Taxonomy" id="259542"/>
    <lineage>
        <taxon>Eukaryota</taxon>
        <taxon>Metazoa</taxon>
        <taxon>Spiralia</taxon>
        <taxon>Lophotrochozoa</taxon>
        <taxon>Mollusca</taxon>
        <taxon>Gastropoda</taxon>
        <taxon>Heterobranchia</taxon>
        <taxon>Euthyneura</taxon>
        <taxon>Panpulmonata</taxon>
        <taxon>Sacoglossa</taxon>
        <taxon>Placobranchoidea</taxon>
        <taxon>Plakobranchidae</taxon>
        <taxon>Plakobranchus</taxon>
    </lineage>
</organism>
<name>A0AAV4AWI7_9GAST</name>
<gene>
    <name evidence="2" type="ORF">PoB_003771300</name>
</gene>
<dbReference type="Proteomes" id="UP000735302">
    <property type="component" value="Unassembled WGS sequence"/>
</dbReference>
<proteinExistence type="predicted"/>
<comment type="caution">
    <text evidence="2">The sequence shown here is derived from an EMBL/GenBank/DDBJ whole genome shotgun (WGS) entry which is preliminary data.</text>
</comment>
<feature type="non-terminal residue" evidence="2">
    <location>
        <position position="1"/>
    </location>
</feature>